<reference evidence="3 4" key="1">
    <citation type="journal article" date="2013" name="Genome Biol. Evol.">
        <title>Genomes of Stigonematalean cyanobacteria (subsection V) and the evolution of oxygenic photosynthesis from prokaryotes to plastids.</title>
        <authorList>
            <person name="Dagan T."/>
            <person name="Roettger M."/>
            <person name="Stucken K."/>
            <person name="Landan G."/>
            <person name="Koch R."/>
            <person name="Major P."/>
            <person name="Gould S.B."/>
            <person name="Goremykin V.V."/>
            <person name="Rippka R."/>
            <person name="Tandeau de Marsac N."/>
            <person name="Gugger M."/>
            <person name="Lockhart P.J."/>
            <person name="Allen J.F."/>
            <person name="Brune I."/>
            <person name="Maus I."/>
            <person name="Puhler A."/>
            <person name="Martin W.F."/>
        </authorList>
    </citation>
    <scope>NUCLEOTIDE SEQUENCE [LARGE SCALE GENOMIC DNA]</scope>
    <source>
        <strain evidence="3 4">PCC 7110</strain>
    </source>
</reference>
<comment type="caution">
    <text evidence="3">The sequence shown here is derived from an EMBL/GenBank/DDBJ whole genome shotgun (WGS) entry which is preliminary data.</text>
</comment>
<accession>A0A139X264</accession>
<dbReference type="Pfam" id="PF12770">
    <property type="entry name" value="CHAT"/>
    <property type="match status" value="1"/>
</dbReference>
<dbReference type="EMBL" id="ANNX02000038">
    <property type="protein sequence ID" value="KYC38801.1"/>
    <property type="molecule type" value="Genomic_DNA"/>
</dbReference>
<protein>
    <submittedName>
        <fullName evidence="3">Adenylate cyclase</fullName>
    </submittedName>
</protein>
<dbReference type="InterPro" id="IPR024983">
    <property type="entry name" value="CHAT_dom"/>
</dbReference>
<dbReference type="InterPro" id="IPR027417">
    <property type="entry name" value="P-loop_NTPase"/>
</dbReference>
<proteinExistence type="predicted"/>
<evidence type="ECO:0000313" key="3">
    <source>
        <dbReference type="EMBL" id="KYC38801.1"/>
    </source>
</evidence>
<sequence length="563" mass="63742">MKKILILSANPTDTSKLRLDEEVREIQAGLERAKRREQFEIICKWAIRPDDLRRALLDHEPQIVHFSGHGTGTDGLALENNLGETQLVSTDALARLFKLFKGKIECVLLNACYSELQAKAIYQHVDYVVGMTQALGDRAAIEFAIGFYDALGAGRTIEDAYEFGCTSIDLEGISESSTPVLKTRKKTRASSTSKKKVPQNNLSQHTTDTHESQQSSTKVTPALSLEEPQGQVPLESAFYVERPPIEADCYETILRPGALIRVKAPRQMGKSSLMTRILHHATEQGYQAASLNFQEADTEFLGDTDQFLRWFCASISDRLNLPDKLEDYWKGVLGTKNKCTKYFQGYLLSALNNPIVLGLDEVDEVFKHPQIAADFFGLLRSWHERSKNEPAWKQLRLIIVHSKEVYIPLNINQSPFNVGLPIELPALTQEQVKDLINRHGLNWTAQEITQLMRLVGGHPYLVRVALYQIARDRMTLEKLQQVAPTEEGPYSDHLRRHLLNLQEDEQLLQAAKQVFAADDYVNIGTTEAFKLRSMGVVKFYGNEVMPLCDLYKQYFCDRLGLKT</sequence>
<name>A0A139X264_9CYAN</name>
<keyword evidence="4" id="KW-1185">Reference proteome</keyword>
<evidence type="ECO:0000256" key="1">
    <source>
        <dbReference type="SAM" id="MobiDB-lite"/>
    </source>
</evidence>
<dbReference type="Proteomes" id="UP000076925">
    <property type="component" value="Unassembled WGS sequence"/>
</dbReference>
<feature type="compositionally biased region" description="Polar residues" evidence="1">
    <location>
        <begin position="198"/>
        <end position="219"/>
    </location>
</feature>
<dbReference type="Pfam" id="PF14516">
    <property type="entry name" value="AAA_35"/>
    <property type="match status" value="1"/>
</dbReference>
<dbReference type="OrthoDB" id="5522963at2"/>
<dbReference type="RefSeq" id="WP_017743408.1">
    <property type="nucleotide sequence ID" value="NZ_KQ976354.1"/>
</dbReference>
<dbReference type="Gene3D" id="3.40.50.300">
    <property type="entry name" value="P-loop containing nucleotide triphosphate hydrolases"/>
    <property type="match status" value="1"/>
</dbReference>
<dbReference type="STRING" id="128403.WA1_34940"/>
<organism evidence="3 4">
    <name type="scientific">Scytonema hofmannii PCC 7110</name>
    <dbReference type="NCBI Taxonomy" id="128403"/>
    <lineage>
        <taxon>Bacteria</taxon>
        <taxon>Bacillati</taxon>
        <taxon>Cyanobacteriota</taxon>
        <taxon>Cyanophyceae</taxon>
        <taxon>Nostocales</taxon>
        <taxon>Scytonemataceae</taxon>
        <taxon>Scytonema</taxon>
    </lineage>
</organism>
<evidence type="ECO:0000313" key="4">
    <source>
        <dbReference type="Proteomes" id="UP000076925"/>
    </source>
</evidence>
<feature type="region of interest" description="Disordered" evidence="1">
    <location>
        <begin position="179"/>
        <end position="222"/>
    </location>
</feature>
<dbReference type="SUPFAM" id="SSF52540">
    <property type="entry name" value="P-loop containing nucleoside triphosphate hydrolases"/>
    <property type="match status" value="1"/>
</dbReference>
<evidence type="ECO:0000259" key="2">
    <source>
        <dbReference type="Pfam" id="PF12770"/>
    </source>
</evidence>
<feature type="compositionally biased region" description="Basic residues" evidence="1">
    <location>
        <begin position="182"/>
        <end position="197"/>
    </location>
</feature>
<feature type="domain" description="CHAT" evidence="2">
    <location>
        <begin position="8"/>
        <end position="160"/>
    </location>
</feature>
<gene>
    <name evidence="3" type="ORF">WA1_34940</name>
</gene>
<dbReference type="AlphaFoldDB" id="A0A139X264"/>